<sequence>RKRASPPSGGKPNIRNAEKDRRPGCAFAERVAACAKAEYLRRRPAAAAAARQTVLAAVLALDETSGELFVVSFGVGTKFRREAASNDGSALRDLHAEVLARRGLQRFLHQEVLRSLRGEACELLEAGAPRLRAEVSLHFYSSSVPCGNASWKRWAKGGTCEAYDEGIWPRQRHPRIHLHARSEGQAAFLVKGESVDAPVSVPPGCALFNPETEESQGPLCCSDKLAQWAALGVLGRHLSAAFEAPLRFSSCTIGRKFSWPHAARALCCRLQDFQAPGYGLQHLDLLGCSVKLDDGIYEDGAGADFSEQRCLVWVRGDEAELLDGQTGLLEARGDGETAASVSTRRLAELAQSWRPLVDAE</sequence>
<dbReference type="Pfam" id="PF02137">
    <property type="entry name" value="A_deamin"/>
    <property type="match status" value="1"/>
</dbReference>
<comment type="caution">
    <text evidence="3">The sequence shown here is derived from an EMBL/GenBank/DDBJ whole genome shotgun (WGS) entry which is preliminary data.</text>
</comment>
<feature type="domain" description="A to I editase" evidence="2">
    <location>
        <begin position="72"/>
        <end position="348"/>
    </location>
</feature>
<accession>A0AA36JKU2</accession>
<dbReference type="PROSITE" id="PS50141">
    <property type="entry name" value="A_DEAMIN_EDITASE"/>
    <property type="match status" value="1"/>
</dbReference>
<organism evidence="3 4">
    <name type="scientific">Effrenium voratum</name>
    <dbReference type="NCBI Taxonomy" id="2562239"/>
    <lineage>
        <taxon>Eukaryota</taxon>
        <taxon>Sar</taxon>
        <taxon>Alveolata</taxon>
        <taxon>Dinophyceae</taxon>
        <taxon>Suessiales</taxon>
        <taxon>Symbiodiniaceae</taxon>
        <taxon>Effrenium</taxon>
    </lineage>
</organism>
<keyword evidence="4" id="KW-1185">Reference proteome</keyword>
<dbReference type="SMART" id="SM00552">
    <property type="entry name" value="ADEAMc"/>
    <property type="match status" value="1"/>
</dbReference>
<evidence type="ECO:0000256" key="1">
    <source>
        <dbReference type="SAM" id="MobiDB-lite"/>
    </source>
</evidence>
<feature type="region of interest" description="Disordered" evidence="1">
    <location>
        <begin position="1"/>
        <end position="20"/>
    </location>
</feature>
<dbReference type="PANTHER" id="PTHR10910:SF62">
    <property type="entry name" value="AT07585P-RELATED"/>
    <property type="match status" value="1"/>
</dbReference>
<dbReference type="Proteomes" id="UP001178507">
    <property type="component" value="Unassembled WGS sequence"/>
</dbReference>
<evidence type="ECO:0000313" key="3">
    <source>
        <dbReference type="EMBL" id="CAJ1407340.1"/>
    </source>
</evidence>
<dbReference type="GO" id="GO:0006396">
    <property type="term" value="P:RNA processing"/>
    <property type="evidence" value="ECO:0007669"/>
    <property type="project" value="InterPro"/>
</dbReference>
<feature type="non-terminal residue" evidence="3">
    <location>
        <position position="1"/>
    </location>
</feature>
<name>A0AA36JKU2_9DINO</name>
<dbReference type="GO" id="GO:0006382">
    <property type="term" value="P:adenosine to inosine editing"/>
    <property type="evidence" value="ECO:0007669"/>
    <property type="project" value="TreeGrafter"/>
</dbReference>
<dbReference type="AlphaFoldDB" id="A0AA36JKU2"/>
<dbReference type="PANTHER" id="PTHR10910">
    <property type="entry name" value="EUKARYOTE SPECIFIC DSRNA BINDING PROTEIN"/>
    <property type="match status" value="1"/>
</dbReference>
<proteinExistence type="predicted"/>
<dbReference type="GO" id="GO:0003725">
    <property type="term" value="F:double-stranded RNA binding"/>
    <property type="evidence" value="ECO:0007669"/>
    <property type="project" value="TreeGrafter"/>
</dbReference>
<dbReference type="InterPro" id="IPR002466">
    <property type="entry name" value="A_deamin"/>
</dbReference>
<reference evidence="3" key="1">
    <citation type="submission" date="2023-08" db="EMBL/GenBank/DDBJ databases">
        <authorList>
            <person name="Chen Y."/>
            <person name="Shah S."/>
            <person name="Dougan E. K."/>
            <person name="Thang M."/>
            <person name="Chan C."/>
        </authorList>
    </citation>
    <scope>NUCLEOTIDE SEQUENCE</scope>
</reference>
<evidence type="ECO:0000259" key="2">
    <source>
        <dbReference type="PROSITE" id="PS50141"/>
    </source>
</evidence>
<dbReference type="GO" id="GO:0005730">
    <property type="term" value="C:nucleolus"/>
    <property type="evidence" value="ECO:0007669"/>
    <property type="project" value="TreeGrafter"/>
</dbReference>
<dbReference type="GO" id="GO:0008251">
    <property type="term" value="F:tRNA-specific adenosine deaminase activity"/>
    <property type="evidence" value="ECO:0007669"/>
    <property type="project" value="TreeGrafter"/>
</dbReference>
<feature type="non-terminal residue" evidence="3">
    <location>
        <position position="360"/>
    </location>
</feature>
<dbReference type="EMBL" id="CAUJNA010003668">
    <property type="protein sequence ID" value="CAJ1407340.1"/>
    <property type="molecule type" value="Genomic_DNA"/>
</dbReference>
<dbReference type="GO" id="GO:0005737">
    <property type="term" value="C:cytoplasm"/>
    <property type="evidence" value="ECO:0007669"/>
    <property type="project" value="TreeGrafter"/>
</dbReference>
<dbReference type="GO" id="GO:0003726">
    <property type="term" value="F:double-stranded RNA adenosine deaminase activity"/>
    <property type="evidence" value="ECO:0007669"/>
    <property type="project" value="TreeGrafter"/>
</dbReference>
<gene>
    <name evidence="3" type="ORF">EVOR1521_LOCUS29062</name>
</gene>
<evidence type="ECO:0000313" key="4">
    <source>
        <dbReference type="Proteomes" id="UP001178507"/>
    </source>
</evidence>
<protein>
    <recommendedName>
        <fullName evidence="2">A to I editase domain-containing protein</fullName>
    </recommendedName>
</protein>